<dbReference type="InterPro" id="IPR037396">
    <property type="entry name" value="FMN_HAD"/>
</dbReference>
<feature type="binding site" evidence="7">
    <location>
        <begin position="304"/>
        <end position="308"/>
    </location>
    <ligand>
        <name>FMN</name>
        <dbReference type="ChEBI" id="CHEBI:58210"/>
    </ligand>
</feature>
<evidence type="ECO:0000256" key="3">
    <source>
        <dbReference type="ARBA" id="ARBA00022643"/>
    </source>
</evidence>
<feature type="binding site" evidence="7">
    <location>
        <position position="163"/>
    </location>
    <ligand>
        <name>glyoxylate</name>
        <dbReference type="ChEBI" id="CHEBI:36655"/>
    </ligand>
</feature>
<evidence type="ECO:0000256" key="2">
    <source>
        <dbReference type="ARBA" id="ARBA00022630"/>
    </source>
</evidence>
<feature type="binding site" evidence="7">
    <location>
        <position position="154"/>
    </location>
    <ligand>
        <name>FMN</name>
        <dbReference type="ChEBI" id="CHEBI:58210"/>
    </ligand>
</feature>
<feature type="binding site" evidence="7">
    <location>
        <position position="276"/>
    </location>
    <ligand>
        <name>glyoxylate</name>
        <dbReference type="ChEBI" id="CHEBI:36655"/>
    </ligand>
</feature>
<feature type="active site" description="Proton acceptor" evidence="6">
    <location>
        <position position="273"/>
    </location>
</feature>
<feature type="binding site" evidence="7">
    <location>
        <position position="126"/>
    </location>
    <ligand>
        <name>FMN</name>
        <dbReference type="ChEBI" id="CHEBI:58210"/>
    </ligand>
</feature>
<dbReference type="AlphaFoldDB" id="A0A158M526"/>
<dbReference type="RefSeq" id="WP_005016397.1">
    <property type="nucleotide sequence ID" value="NZ_JFZZ01000065.1"/>
</dbReference>
<dbReference type="Gene3D" id="3.20.20.70">
    <property type="entry name" value="Aldolase class I"/>
    <property type="match status" value="1"/>
</dbReference>
<evidence type="ECO:0000259" key="8">
    <source>
        <dbReference type="PROSITE" id="PS51349"/>
    </source>
</evidence>
<dbReference type="GO" id="GO:0010181">
    <property type="term" value="F:FMN binding"/>
    <property type="evidence" value="ECO:0007669"/>
    <property type="project" value="InterPro"/>
</dbReference>
<dbReference type="GO" id="GO:0009060">
    <property type="term" value="P:aerobic respiration"/>
    <property type="evidence" value="ECO:0007669"/>
    <property type="project" value="TreeGrafter"/>
</dbReference>
<feature type="binding site" evidence="7">
    <location>
        <position position="105"/>
    </location>
    <ligand>
        <name>FMN</name>
        <dbReference type="ChEBI" id="CHEBI:58210"/>
    </ligand>
</feature>
<dbReference type="GO" id="GO:0004459">
    <property type="term" value="F:L-lactate dehydrogenase (NAD+) activity"/>
    <property type="evidence" value="ECO:0007669"/>
    <property type="project" value="TreeGrafter"/>
</dbReference>
<evidence type="ECO:0000256" key="4">
    <source>
        <dbReference type="ARBA" id="ARBA00023002"/>
    </source>
</evidence>
<feature type="binding site" evidence="7">
    <location>
        <position position="23"/>
    </location>
    <ligand>
        <name>glyoxylate</name>
        <dbReference type="ChEBI" id="CHEBI:36655"/>
    </ligand>
</feature>
<keyword evidence="3 7" id="KW-0288">FMN</keyword>
<dbReference type="FunFam" id="3.20.20.70:FF:000029">
    <property type="entry name" value="L-lactate dehydrogenase"/>
    <property type="match status" value="1"/>
</dbReference>
<protein>
    <submittedName>
        <fullName evidence="9">Putative (S)-mandelate dehydrogenase</fullName>
    </submittedName>
</protein>
<dbReference type="PROSITE" id="PS51349">
    <property type="entry name" value="FMN_HYDROXY_ACID_DH_2"/>
    <property type="match status" value="1"/>
</dbReference>
<dbReference type="InterPro" id="IPR008259">
    <property type="entry name" value="FMN_hydac_DH_AS"/>
</dbReference>
<sequence>MSLNVADFRQRARRVLPRFVFDYVEGGAEDERCLARNRADLDRLDLLPQGLRDTRRVDTAVEILGQTWSAPFGVAPVGLAGLLRPQGDVLAAAAAGAAGLPYVLSTASNSPLEAVRAATSGPCWMQLYVMQARAVAEQIVQRAQRAGFDALVLTIDVPVSGYRERDARNGFSLPFRPGPAMLWDMVRHPRWLARMAAAGAPDFVNLAPPEQQASPQAQAALLARSMDCSLVWEDLAWLRSLWRGPLLLKGVLHPEDARRAAGLGVDGVIVSNHGGRQLDAAPSAIRMLPRLRAAAGQGMPLFVDGGFRRGADIARALASGADGVFVGRPMAYGLAVGGQAGVQQVLNLLAAELARTMTLMGVVRPGEFGAIHLCNRDFDSRGSHG</sequence>
<dbReference type="InterPro" id="IPR000262">
    <property type="entry name" value="FMN-dep_DH"/>
</dbReference>
<dbReference type="PIRSF" id="PIRSF000138">
    <property type="entry name" value="Al-hdrx_acd_dh"/>
    <property type="match status" value="1"/>
</dbReference>
<dbReference type="PANTHER" id="PTHR10578">
    <property type="entry name" value="S -2-HYDROXY-ACID OXIDASE-RELATED"/>
    <property type="match status" value="1"/>
</dbReference>
<dbReference type="STRING" id="35814.BBB42_16060"/>
<evidence type="ECO:0000313" key="9">
    <source>
        <dbReference type="EMBL" id="KAK91062.1"/>
    </source>
</evidence>
<evidence type="ECO:0000313" key="10">
    <source>
        <dbReference type="Proteomes" id="UP000026682"/>
    </source>
</evidence>
<dbReference type="Pfam" id="PF01070">
    <property type="entry name" value="FMN_dh"/>
    <property type="match status" value="1"/>
</dbReference>
<comment type="caution">
    <text evidence="9">The sequence shown here is derived from an EMBL/GenBank/DDBJ whole genome shotgun (WGS) entry which is preliminary data.</text>
</comment>
<keyword evidence="4" id="KW-0560">Oxidoreductase</keyword>
<accession>A0A158M526</accession>
<dbReference type="InterPro" id="IPR013785">
    <property type="entry name" value="Aldolase_TIM"/>
</dbReference>
<dbReference type="CDD" id="cd02809">
    <property type="entry name" value="alpha_hydroxyacid_oxid_FMN"/>
    <property type="match status" value="1"/>
</dbReference>
<gene>
    <name evidence="9" type="ORF">L497_2622</name>
</gene>
<dbReference type="SUPFAM" id="SSF51395">
    <property type="entry name" value="FMN-linked oxidoreductases"/>
    <property type="match status" value="1"/>
</dbReference>
<reference evidence="9 10" key="1">
    <citation type="submission" date="2014-03" db="EMBL/GenBank/DDBJ databases">
        <title>Genome sequence of Bordetella holmseii.</title>
        <authorList>
            <person name="Harvill E."/>
            <person name="Goodfield L.L."/>
            <person name="Ivanov Y."/>
            <person name="Meyer J.A."/>
            <person name="Newth C."/>
            <person name="Cassiday P."/>
            <person name="Tondella M.L."/>
            <person name="Liao P."/>
            <person name="Zimmerman J."/>
            <person name="Meert K."/>
            <person name="Wessel D."/>
            <person name="Berger J."/>
            <person name="Dean J.M."/>
            <person name="Holubkov R."/>
            <person name="Burr J."/>
            <person name="Liu T."/>
            <person name="Brinkac L.M."/>
            <person name="Sanka R."/>
            <person name="Kim M."/>
            <person name="Losada L."/>
        </authorList>
    </citation>
    <scope>NUCLEOTIDE SEQUENCE [LARGE SCALE GENOMIC DNA]</scope>
    <source>
        <strain evidence="9 10">CDC-H585-BH</strain>
    </source>
</reference>
<dbReference type="PANTHER" id="PTHR10578:SF107">
    <property type="entry name" value="2-HYDROXYACID OXIDASE 1"/>
    <property type="match status" value="1"/>
</dbReference>
<feature type="domain" description="FMN hydroxy acid dehydrogenase" evidence="8">
    <location>
        <begin position="1"/>
        <end position="378"/>
    </location>
</feature>
<feature type="binding site" evidence="7">
    <location>
        <position position="271"/>
    </location>
    <ligand>
        <name>FMN</name>
        <dbReference type="ChEBI" id="CHEBI:58210"/>
    </ligand>
</feature>
<name>A0A158M526_9BORD</name>
<evidence type="ECO:0000256" key="5">
    <source>
        <dbReference type="ARBA" id="ARBA00024042"/>
    </source>
</evidence>
<evidence type="ECO:0000256" key="6">
    <source>
        <dbReference type="PIRSR" id="PIRSR000138-1"/>
    </source>
</evidence>
<feature type="binding site" evidence="7">
    <location>
        <position position="249"/>
    </location>
    <ligand>
        <name>FMN</name>
        <dbReference type="ChEBI" id="CHEBI:58210"/>
    </ligand>
</feature>
<organism evidence="9 10">
    <name type="scientific">Bordetella holmesii CDC-H585-BH</name>
    <dbReference type="NCBI Taxonomy" id="1331206"/>
    <lineage>
        <taxon>Bacteria</taxon>
        <taxon>Pseudomonadati</taxon>
        <taxon>Pseudomonadota</taxon>
        <taxon>Betaproteobacteria</taxon>
        <taxon>Burkholderiales</taxon>
        <taxon>Alcaligenaceae</taxon>
        <taxon>Bordetella</taxon>
    </lineage>
</organism>
<evidence type="ECO:0000256" key="7">
    <source>
        <dbReference type="PIRSR" id="PIRSR000138-2"/>
    </source>
</evidence>
<feature type="binding site" evidence="7">
    <location>
        <begin position="327"/>
        <end position="328"/>
    </location>
    <ligand>
        <name>FMN</name>
        <dbReference type="ChEBI" id="CHEBI:58210"/>
    </ligand>
</feature>
<dbReference type="Proteomes" id="UP000026682">
    <property type="component" value="Unassembled WGS sequence"/>
</dbReference>
<dbReference type="EMBL" id="JFZZ01000065">
    <property type="protein sequence ID" value="KAK91062.1"/>
    <property type="molecule type" value="Genomic_DNA"/>
</dbReference>
<dbReference type="InterPro" id="IPR012133">
    <property type="entry name" value="Alpha-hydoxy_acid_DH_FMN"/>
</dbReference>
<feature type="binding site" evidence="7">
    <location>
        <position position="273"/>
    </location>
    <ligand>
        <name>glyoxylate</name>
        <dbReference type="ChEBI" id="CHEBI:36655"/>
    </ligand>
</feature>
<evidence type="ECO:0000256" key="1">
    <source>
        <dbReference type="ARBA" id="ARBA00001917"/>
    </source>
</evidence>
<comment type="similarity">
    <text evidence="5">Belongs to the FMN-dependent alpha-hydroxy acid dehydrogenase family.</text>
</comment>
<dbReference type="GeneID" id="93118657"/>
<proteinExistence type="inferred from homology"/>
<keyword evidence="2 7" id="KW-0285">Flavoprotein</keyword>
<dbReference type="GO" id="GO:0005886">
    <property type="term" value="C:plasma membrane"/>
    <property type="evidence" value="ECO:0007669"/>
    <property type="project" value="TreeGrafter"/>
</dbReference>
<feature type="binding site" evidence="7">
    <location>
        <begin position="76"/>
        <end position="78"/>
    </location>
    <ligand>
        <name>FMN</name>
        <dbReference type="ChEBI" id="CHEBI:58210"/>
    </ligand>
</feature>
<dbReference type="PATRIC" id="fig|1331206.3.peg.1767"/>
<feature type="binding site" evidence="7">
    <location>
        <position position="128"/>
    </location>
    <ligand>
        <name>glyoxylate</name>
        <dbReference type="ChEBI" id="CHEBI:36655"/>
    </ligand>
</feature>
<dbReference type="PROSITE" id="PS00557">
    <property type="entry name" value="FMN_HYDROXY_ACID_DH_1"/>
    <property type="match status" value="1"/>
</dbReference>
<comment type="cofactor">
    <cofactor evidence="1">
        <name>FMN</name>
        <dbReference type="ChEBI" id="CHEBI:58210"/>
    </cofactor>
</comment>